<sequence>MGNPKKDWDKVDWALSNQQIAKKLPAKEGTVAKWRTKLGHGKSRTTPSKERSDRAALVVRMQSKEMRDKARISQPLATQAAKTSPKSAKGESNVHAKHWHILSPSGDAYEFENLHHFVRANPHLFNQKDVEWKRTGGKRGTGGEYCNVTAGLSNVRNGKSKKWKGWGLL</sequence>
<feature type="region of interest" description="Disordered" evidence="1">
    <location>
        <begin position="61"/>
        <end position="95"/>
    </location>
</feature>
<evidence type="ECO:0000313" key="3">
    <source>
        <dbReference type="Proteomes" id="UP000252182"/>
    </source>
</evidence>
<proteinExistence type="predicted"/>
<dbReference type="KEGG" id="hyf:DTO96_102526"/>
<dbReference type="AlphaFoldDB" id="A0A345DEI2"/>
<feature type="compositionally biased region" description="Polar residues" evidence="1">
    <location>
        <begin position="75"/>
        <end position="86"/>
    </location>
</feature>
<reference evidence="3" key="1">
    <citation type="submission" date="2018-07" db="EMBL/GenBank/DDBJ databases">
        <authorList>
            <person name="Kim H."/>
        </authorList>
    </citation>
    <scope>NUCLEOTIDE SEQUENCE [LARGE SCALE GENOMIC DNA]</scope>
    <source>
        <strain evidence="3">F02</strain>
    </source>
</reference>
<evidence type="ECO:0000256" key="1">
    <source>
        <dbReference type="SAM" id="MobiDB-lite"/>
    </source>
</evidence>
<dbReference type="Proteomes" id="UP000252182">
    <property type="component" value="Chromosome"/>
</dbReference>
<organism evidence="2 3">
    <name type="scientific">Ephemeroptericola cinctiostellae</name>
    <dbReference type="NCBI Taxonomy" id="2268024"/>
    <lineage>
        <taxon>Bacteria</taxon>
        <taxon>Pseudomonadati</taxon>
        <taxon>Pseudomonadota</taxon>
        <taxon>Betaproteobacteria</taxon>
        <taxon>Burkholderiales</taxon>
        <taxon>Burkholderiaceae</taxon>
        <taxon>Ephemeroptericola</taxon>
    </lineage>
</organism>
<name>A0A345DEI2_9BURK</name>
<keyword evidence="3" id="KW-1185">Reference proteome</keyword>
<accession>A0A345DEI2</accession>
<protein>
    <submittedName>
        <fullName evidence="2">Uncharacterized protein</fullName>
    </submittedName>
</protein>
<evidence type="ECO:0000313" key="2">
    <source>
        <dbReference type="EMBL" id="AXF86770.1"/>
    </source>
</evidence>
<gene>
    <name evidence="2" type="ORF">DTO96_102526</name>
</gene>
<dbReference type="EMBL" id="CP031124">
    <property type="protein sequence ID" value="AXF86770.1"/>
    <property type="molecule type" value="Genomic_DNA"/>
</dbReference>
<feature type="compositionally biased region" description="Basic and acidic residues" evidence="1">
    <location>
        <begin position="62"/>
        <end position="71"/>
    </location>
</feature>